<dbReference type="SUPFAM" id="SSF53756">
    <property type="entry name" value="UDP-Glycosyltransferase/glycogen phosphorylase"/>
    <property type="match status" value="1"/>
</dbReference>
<keyword evidence="3" id="KW-0808">Transferase</keyword>
<dbReference type="AlphaFoldDB" id="A0A2A4YL09"/>
<evidence type="ECO:0000256" key="3">
    <source>
        <dbReference type="ARBA" id="ARBA00022679"/>
    </source>
</evidence>
<dbReference type="GO" id="GO:0016020">
    <property type="term" value="C:membrane"/>
    <property type="evidence" value="ECO:0007669"/>
    <property type="project" value="InterPro"/>
</dbReference>
<keyword evidence="2" id="KW-0328">Glycosyltransferase</keyword>
<dbReference type="Proteomes" id="UP000217838">
    <property type="component" value="Unassembled WGS sequence"/>
</dbReference>
<evidence type="ECO:0000313" key="6">
    <source>
        <dbReference type="Proteomes" id="UP000217838"/>
    </source>
</evidence>
<proteinExistence type="inferred from homology"/>
<dbReference type="PANTHER" id="PTHR11929:SF194">
    <property type="entry name" value="ALPHA-(1,3)-FUCOSYLTRANSFERASE 10"/>
    <property type="match status" value="1"/>
</dbReference>
<comment type="caution">
    <text evidence="5">The sequence shown here is derived from an EMBL/GenBank/DDBJ whole genome shotgun (WGS) entry which is preliminary data.</text>
</comment>
<protein>
    <recommendedName>
        <fullName evidence="4">Fucosyltransferase C-terminal domain-containing protein</fullName>
    </recommendedName>
</protein>
<dbReference type="InterPro" id="IPR055270">
    <property type="entry name" value="Glyco_tran_10_C"/>
</dbReference>
<evidence type="ECO:0000256" key="2">
    <source>
        <dbReference type="ARBA" id="ARBA00022676"/>
    </source>
</evidence>
<name>A0A2A4YL09_UNCAE</name>
<dbReference type="Pfam" id="PF00852">
    <property type="entry name" value="Glyco_transf_10"/>
    <property type="match status" value="1"/>
</dbReference>
<feature type="domain" description="Fucosyltransferase C-terminal" evidence="4">
    <location>
        <begin position="192"/>
        <end position="319"/>
    </location>
</feature>
<evidence type="ECO:0000313" key="5">
    <source>
        <dbReference type="EMBL" id="PCI94985.1"/>
    </source>
</evidence>
<evidence type="ECO:0000256" key="1">
    <source>
        <dbReference type="ARBA" id="ARBA00008919"/>
    </source>
</evidence>
<dbReference type="GO" id="GO:0046920">
    <property type="term" value="F:alpha-(1-&gt;3)-fucosyltransferase activity"/>
    <property type="evidence" value="ECO:0007669"/>
    <property type="project" value="TreeGrafter"/>
</dbReference>
<comment type="similarity">
    <text evidence="1">Belongs to the glycosyltransferase 10 family.</text>
</comment>
<sequence length="356" mass="42417">MNNIFFCTIFVFFLFCKNPVHSEKILFVGELGNGDKRILLPLKHKDNVFYTFGESWWKITNELERRGITTTFRKSSEFGFFKRDYEEQYDLYIFLDCPTYLKRRAIRKHLNKSFLILSEPKSVIPSQYSDKLHKKFAKVFTWDDGLLHKLNVIKYCYPIYKIFQGGRSFTDRKLCCMMAGNKASTYQHELYSARLKIIRFFENINSTEFDLYGPGWNKNEHPRFVGYAKNKIEVLKTYKFNFCLENTKSSEGYVSEKIFDSFEAGAIPVYLGSSNIDKYIPRDCYIDYGNVSSEKVLYDFMHSFTQEDYEKYIKSIKKYLNSDQVNQFKVDSYVKIFLREILHFLRHTDDIEKWSS</sequence>
<reference evidence="6" key="1">
    <citation type="submission" date="2017-08" db="EMBL/GenBank/DDBJ databases">
        <title>A dynamic microbial community with high functional redundancy inhabits the cold, oxic subseafloor aquifer.</title>
        <authorList>
            <person name="Tully B.J."/>
            <person name="Wheat C.G."/>
            <person name="Glazer B.T."/>
            <person name="Huber J.A."/>
        </authorList>
    </citation>
    <scope>NUCLEOTIDE SEQUENCE [LARGE SCALE GENOMIC DNA]</scope>
</reference>
<dbReference type="PANTHER" id="PTHR11929">
    <property type="entry name" value="ALPHA- 1,3 -FUCOSYLTRANSFERASE"/>
    <property type="match status" value="1"/>
</dbReference>
<dbReference type="InterPro" id="IPR038577">
    <property type="entry name" value="GT10-like_C_sf"/>
</dbReference>
<gene>
    <name evidence="5" type="ORF">COB11_03145</name>
</gene>
<dbReference type="Gene3D" id="3.40.50.11660">
    <property type="entry name" value="Glycosyl transferase family 10, C-terminal domain"/>
    <property type="match status" value="1"/>
</dbReference>
<dbReference type="InterPro" id="IPR001503">
    <property type="entry name" value="Glyco_trans_10"/>
</dbReference>
<dbReference type="EMBL" id="NVUU01000030">
    <property type="protein sequence ID" value="PCI94985.1"/>
    <property type="molecule type" value="Genomic_DNA"/>
</dbReference>
<accession>A0A2A4YL09</accession>
<organism evidence="5 6">
    <name type="scientific">Aerophobetes bacterium</name>
    <dbReference type="NCBI Taxonomy" id="2030807"/>
    <lineage>
        <taxon>Bacteria</taxon>
        <taxon>Candidatus Aerophobota</taxon>
    </lineage>
</organism>
<evidence type="ECO:0000259" key="4">
    <source>
        <dbReference type="Pfam" id="PF00852"/>
    </source>
</evidence>